<evidence type="ECO:0000313" key="2">
    <source>
        <dbReference type="Proteomes" id="UP001054252"/>
    </source>
</evidence>
<organism evidence="1 2">
    <name type="scientific">Rubroshorea leprosula</name>
    <dbReference type="NCBI Taxonomy" id="152421"/>
    <lineage>
        <taxon>Eukaryota</taxon>
        <taxon>Viridiplantae</taxon>
        <taxon>Streptophyta</taxon>
        <taxon>Embryophyta</taxon>
        <taxon>Tracheophyta</taxon>
        <taxon>Spermatophyta</taxon>
        <taxon>Magnoliopsida</taxon>
        <taxon>eudicotyledons</taxon>
        <taxon>Gunneridae</taxon>
        <taxon>Pentapetalae</taxon>
        <taxon>rosids</taxon>
        <taxon>malvids</taxon>
        <taxon>Malvales</taxon>
        <taxon>Dipterocarpaceae</taxon>
        <taxon>Rubroshorea</taxon>
    </lineage>
</organism>
<name>A0AAV5JVF5_9ROSI</name>
<proteinExistence type="predicted"/>
<protein>
    <submittedName>
        <fullName evidence="1">Uncharacterized protein</fullName>
    </submittedName>
</protein>
<reference evidence="1 2" key="1">
    <citation type="journal article" date="2021" name="Commun. Biol.">
        <title>The genome of Shorea leprosula (Dipterocarpaceae) highlights the ecological relevance of drought in aseasonal tropical rainforests.</title>
        <authorList>
            <person name="Ng K.K.S."/>
            <person name="Kobayashi M.J."/>
            <person name="Fawcett J.A."/>
            <person name="Hatakeyama M."/>
            <person name="Paape T."/>
            <person name="Ng C.H."/>
            <person name="Ang C.C."/>
            <person name="Tnah L.H."/>
            <person name="Lee C.T."/>
            <person name="Nishiyama T."/>
            <person name="Sese J."/>
            <person name="O'Brien M.J."/>
            <person name="Copetti D."/>
            <person name="Mohd Noor M.I."/>
            <person name="Ong R.C."/>
            <person name="Putra M."/>
            <person name="Sireger I.Z."/>
            <person name="Indrioko S."/>
            <person name="Kosugi Y."/>
            <person name="Izuno A."/>
            <person name="Isagi Y."/>
            <person name="Lee S.L."/>
            <person name="Shimizu K.K."/>
        </authorList>
    </citation>
    <scope>NUCLEOTIDE SEQUENCE [LARGE SCALE GENOMIC DNA]</scope>
    <source>
        <strain evidence="1">214</strain>
    </source>
</reference>
<accession>A0AAV5JVF5</accession>
<dbReference type="EMBL" id="BPVZ01000045">
    <property type="protein sequence ID" value="GKV16145.1"/>
    <property type="molecule type" value="Genomic_DNA"/>
</dbReference>
<gene>
    <name evidence="1" type="ORF">SLEP1_g26827</name>
</gene>
<keyword evidence="2" id="KW-1185">Reference proteome</keyword>
<comment type="caution">
    <text evidence="1">The sequence shown here is derived from an EMBL/GenBank/DDBJ whole genome shotgun (WGS) entry which is preliminary data.</text>
</comment>
<evidence type="ECO:0000313" key="1">
    <source>
        <dbReference type="EMBL" id="GKV16145.1"/>
    </source>
</evidence>
<dbReference type="Proteomes" id="UP001054252">
    <property type="component" value="Unassembled WGS sequence"/>
</dbReference>
<dbReference type="AlphaFoldDB" id="A0AAV5JVF5"/>
<sequence length="95" mass="10923">MPHQNPKFSPISRFTLDTFWRNGNSAVIAELKKLRPVTSILVAEMLQVQNNLALADGKQSSLSTLLEFDLTESKHHRVRTSVSFRKASRRRKQLF</sequence>